<evidence type="ECO:0000256" key="5">
    <source>
        <dbReference type="ARBA" id="ARBA00022989"/>
    </source>
</evidence>
<feature type="region of interest" description="Disordered" evidence="7">
    <location>
        <begin position="198"/>
        <end position="223"/>
    </location>
</feature>
<dbReference type="Pfam" id="PF03188">
    <property type="entry name" value="Cytochrom_B561"/>
    <property type="match status" value="1"/>
</dbReference>
<name>A0A9P1GYJ9_9PEZI</name>
<feature type="transmembrane region" description="Helical" evidence="8">
    <location>
        <begin position="265"/>
        <end position="285"/>
    </location>
</feature>
<keyword evidence="9" id="KW-0732">Signal</keyword>
<dbReference type="PANTHER" id="PTHR47797">
    <property type="entry name" value="DEHYDROGENASE, PUTATIVE (AFU_ORTHOLOGUE AFUA_8G05805)-RELATED"/>
    <property type="match status" value="1"/>
</dbReference>
<dbReference type="Gene3D" id="1.20.120.1770">
    <property type="match status" value="1"/>
</dbReference>
<dbReference type="Proteomes" id="UP000838763">
    <property type="component" value="Unassembled WGS sequence"/>
</dbReference>
<dbReference type="SUPFAM" id="SSF49344">
    <property type="entry name" value="CBD9-like"/>
    <property type="match status" value="1"/>
</dbReference>
<feature type="region of interest" description="Disordered" evidence="7">
    <location>
        <begin position="403"/>
        <end position="476"/>
    </location>
</feature>
<organism evidence="11 12">
    <name type="scientific">Parascedosporium putredinis</name>
    <dbReference type="NCBI Taxonomy" id="1442378"/>
    <lineage>
        <taxon>Eukaryota</taxon>
        <taxon>Fungi</taxon>
        <taxon>Dikarya</taxon>
        <taxon>Ascomycota</taxon>
        <taxon>Pezizomycotina</taxon>
        <taxon>Sordariomycetes</taxon>
        <taxon>Hypocreomycetidae</taxon>
        <taxon>Microascales</taxon>
        <taxon>Microascaceae</taxon>
        <taxon>Parascedosporium</taxon>
    </lineage>
</organism>
<evidence type="ECO:0000256" key="4">
    <source>
        <dbReference type="ARBA" id="ARBA00022982"/>
    </source>
</evidence>
<feature type="chain" id="PRO_5040404946" description="Cytochrome b561 domain-containing protein" evidence="9">
    <location>
        <begin position="30"/>
        <end position="476"/>
    </location>
</feature>
<feature type="transmembrane region" description="Helical" evidence="8">
    <location>
        <begin position="297"/>
        <end position="315"/>
    </location>
</feature>
<accession>A0A9P1GYJ9</accession>
<feature type="transmembrane region" description="Helical" evidence="8">
    <location>
        <begin position="335"/>
        <end position="356"/>
    </location>
</feature>
<keyword evidence="4" id="KW-0249">Electron transport</keyword>
<evidence type="ECO:0000256" key="2">
    <source>
        <dbReference type="ARBA" id="ARBA00022448"/>
    </source>
</evidence>
<sequence>MWAGLSRIGSVAAGALLLAGGLLSNPVLADTDGQSTFVTEDKSMAFGFTVPDIKDDDFFFTIRFPKEYAWGAIGLGSEDMDGALVLMVYVRSPPFLLRHKRHLLPRYARGHYEPAYYPNFEYRTLPGTGVTDNHFVVSAHCLSGCRSWPGGYIDVSDDNQKAIFALGPKETFRSNDPAAPLRYHSRYGSFKIALGRTRGAGDAPEVSDGSSNQGTEPHMQRNGRWDPKSTMHAVFMILVFVVLLPLGVFILRIGNSPKWHAVNQFISLLGALVGFALGILTSFHYQRSRKFVSSHQVIGYLVIAGLIGQFVVGVMHHIRYRRREGTGKLTPVHVWVGRIVIFLGSINAFLGFQFALVSMYNLILAGIIILLTAVSCLFTFHQGLRSRILRRSSAGSGFAFPKSSASGAGASGGFNREPWRSSGLDDDAVPYRDSTVDSTAKRGGGGGGATDLSRQEYSPPRADWPHGRPCHAREEQ</sequence>
<dbReference type="Gene3D" id="2.60.40.1210">
    <property type="entry name" value="Cellobiose dehydrogenase, cytochrome domain"/>
    <property type="match status" value="1"/>
</dbReference>
<dbReference type="OrthoDB" id="19261at2759"/>
<dbReference type="AlphaFoldDB" id="A0A9P1GYJ9"/>
<comment type="caution">
    <text evidence="11">The sequence shown here is derived from an EMBL/GenBank/DDBJ whole genome shotgun (WGS) entry which is preliminary data.</text>
</comment>
<keyword evidence="5 8" id="KW-1133">Transmembrane helix</keyword>
<feature type="transmembrane region" description="Helical" evidence="8">
    <location>
        <begin position="362"/>
        <end position="381"/>
    </location>
</feature>
<evidence type="ECO:0000256" key="1">
    <source>
        <dbReference type="ARBA" id="ARBA00004370"/>
    </source>
</evidence>
<feature type="signal peptide" evidence="9">
    <location>
        <begin position="1"/>
        <end position="29"/>
    </location>
</feature>
<evidence type="ECO:0000256" key="6">
    <source>
        <dbReference type="ARBA" id="ARBA00023136"/>
    </source>
</evidence>
<dbReference type="InterPro" id="IPR015920">
    <property type="entry name" value="Cellobiose_DH-like_cyt"/>
</dbReference>
<dbReference type="SMART" id="SM00665">
    <property type="entry name" value="B561"/>
    <property type="match status" value="1"/>
</dbReference>
<dbReference type="Pfam" id="PF16010">
    <property type="entry name" value="CDH-cyt"/>
    <property type="match status" value="1"/>
</dbReference>
<keyword evidence="6 8" id="KW-0472">Membrane</keyword>
<keyword evidence="12" id="KW-1185">Reference proteome</keyword>
<feature type="transmembrane region" description="Helical" evidence="8">
    <location>
        <begin position="231"/>
        <end position="253"/>
    </location>
</feature>
<comment type="subcellular location">
    <subcellularLocation>
        <location evidence="1">Membrane</location>
    </subcellularLocation>
</comment>
<evidence type="ECO:0000256" key="9">
    <source>
        <dbReference type="SAM" id="SignalP"/>
    </source>
</evidence>
<dbReference type="EMBL" id="CALLCH030000004">
    <property type="protein sequence ID" value="CAI4212268.1"/>
    <property type="molecule type" value="Genomic_DNA"/>
</dbReference>
<gene>
    <name evidence="11" type="ORF">PPNO1_LOCUS2034</name>
</gene>
<dbReference type="CDD" id="cd09630">
    <property type="entry name" value="CDH_like_cytochrome"/>
    <property type="match status" value="1"/>
</dbReference>
<keyword evidence="3 8" id="KW-0812">Transmembrane</keyword>
<feature type="compositionally biased region" description="Basic and acidic residues" evidence="7">
    <location>
        <begin position="463"/>
        <end position="476"/>
    </location>
</feature>
<dbReference type="InterPro" id="IPR006593">
    <property type="entry name" value="Cyt_b561/ferric_Rdtase_TM"/>
</dbReference>
<evidence type="ECO:0000256" key="8">
    <source>
        <dbReference type="SAM" id="Phobius"/>
    </source>
</evidence>
<keyword evidence="2" id="KW-0813">Transport</keyword>
<feature type="domain" description="Cytochrome b561" evidence="10">
    <location>
        <begin position="231"/>
        <end position="352"/>
    </location>
</feature>
<dbReference type="PANTHER" id="PTHR47797:SF1">
    <property type="entry name" value="CYTOCHROME B561 DOMAIN-CONTAINING PROTEIN-RELATED"/>
    <property type="match status" value="1"/>
</dbReference>
<reference evidence="11" key="1">
    <citation type="submission" date="2022-11" db="EMBL/GenBank/DDBJ databases">
        <authorList>
            <person name="Scott C."/>
            <person name="Bruce N."/>
        </authorList>
    </citation>
    <scope>NUCLEOTIDE SEQUENCE</scope>
</reference>
<dbReference type="CDD" id="cd08760">
    <property type="entry name" value="Cyt_b561_FRRS1_like"/>
    <property type="match status" value="1"/>
</dbReference>
<evidence type="ECO:0000259" key="10">
    <source>
        <dbReference type="SMART" id="SM00665"/>
    </source>
</evidence>
<proteinExistence type="predicted"/>
<evidence type="ECO:0000313" key="12">
    <source>
        <dbReference type="Proteomes" id="UP000838763"/>
    </source>
</evidence>
<evidence type="ECO:0000256" key="7">
    <source>
        <dbReference type="SAM" id="MobiDB-lite"/>
    </source>
</evidence>
<dbReference type="GO" id="GO:0016020">
    <property type="term" value="C:membrane"/>
    <property type="evidence" value="ECO:0007669"/>
    <property type="project" value="UniProtKB-SubCell"/>
</dbReference>
<protein>
    <recommendedName>
        <fullName evidence="10">Cytochrome b561 domain-containing protein</fullName>
    </recommendedName>
</protein>
<evidence type="ECO:0000256" key="3">
    <source>
        <dbReference type="ARBA" id="ARBA00022692"/>
    </source>
</evidence>
<evidence type="ECO:0000313" key="11">
    <source>
        <dbReference type="EMBL" id="CAI4212268.1"/>
    </source>
</evidence>